<evidence type="ECO:0000256" key="1">
    <source>
        <dbReference type="ARBA" id="ARBA00022490"/>
    </source>
</evidence>
<evidence type="ECO:0000256" key="2">
    <source>
        <dbReference type="ARBA" id="ARBA00022705"/>
    </source>
</evidence>
<dbReference type="OrthoDB" id="6298545at2"/>
<dbReference type="SUPFAM" id="SSF56596">
    <property type="entry name" value="Replication terminator protein (Tus)"/>
    <property type="match status" value="1"/>
</dbReference>
<dbReference type="RefSeq" id="WP_086743364.1">
    <property type="nucleotide sequence ID" value="NZ_MWPV01000002.1"/>
</dbReference>
<keyword evidence="5" id="KW-1185">Reference proteome</keyword>
<accession>A0A244CS48</accession>
<evidence type="ECO:0000313" key="5">
    <source>
        <dbReference type="Proteomes" id="UP000194841"/>
    </source>
</evidence>
<keyword evidence="3" id="KW-0238">DNA-binding</keyword>
<evidence type="ECO:0000313" key="4">
    <source>
        <dbReference type="EMBL" id="OUL58059.1"/>
    </source>
</evidence>
<dbReference type="AlphaFoldDB" id="A0A244CS48"/>
<name>A0A244CS48_PSEDV</name>
<keyword evidence="1" id="KW-0963">Cytoplasm</keyword>
<dbReference type="Gene3D" id="3.50.14.10">
    <property type="entry name" value="Replication terminator Tus, domain 1 superfamily/Replication terminator Tus"/>
    <property type="match status" value="1"/>
</dbReference>
<dbReference type="EMBL" id="MWPV01000002">
    <property type="protein sequence ID" value="OUL58059.1"/>
    <property type="molecule type" value="Genomic_DNA"/>
</dbReference>
<protein>
    <submittedName>
        <fullName evidence="4">DNA replication terminus site-binding protein</fullName>
    </submittedName>
</protein>
<sequence length="289" mass="33899">MSYKFNLRSQFDSIMLMTNELIEELKQLESPYCSFYHIPPVLTKDEQTIRNEIIIKPYFADHAFNQCCQSLTHVYREHEHSGRVLNRYPGIIAVNTQNPSDLINRINQINQAKLAFKNMILKIGNNDSRFEAVHNAIPNVLTLAVYRQIHFEQNKPFSVRFTWMHKHSIKTFTKAEAITLLKNSENYGVTNKINAEAWRALVNKELHRVSSLSDKEKLRIRRPTPVSPQVNVRFDAKNRYHVSAALPFILINPSEDVKLGHLTDYYKKETDPRTIKRESLVERLFLQRY</sequence>
<dbReference type="GO" id="GO:0005737">
    <property type="term" value="C:cytoplasm"/>
    <property type="evidence" value="ECO:0007669"/>
    <property type="project" value="InterPro"/>
</dbReference>
<proteinExistence type="predicted"/>
<dbReference type="Proteomes" id="UP000194841">
    <property type="component" value="Unassembled WGS sequence"/>
</dbReference>
<dbReference type="InterPro" id="IPR036381">
    <property type="entry name" value="Tus_dom1"/>
</dbReference>
<dbReference type="InterPro" id="IPR036384">
    <property type="entry name" value="Tus_sf"/>
</dbReference>
<organism evidence="4 5">
    <name type="scientific">Pseudoalteromonas ulvae</name>
    <dbReference type="NCBI Taxonomy" id="107327"/>
    <lineage>
        <taxon>Bacteria</taxon>
        <taxon>Pseudomonadati</taxon>
        <taxon>Pseudomonadota</taxon>
        <taxon>Gammaproteobacteria</taxon>
        <taxon>Alteromonadales</taxon>
        <taxon>Pseudoalteromonadaceae</taxon>
        <taxon>Pseudoalteromonas</taxon>
    </lineage>
</organism>
<gene>
    <name evidence="4" type="ORF">B1199_06810</name>
</gene>
<dbReference type="Pfam" id="PF05472">
    <property type="entry name" value="Ter"/>
    <property type="match status" value="1"/>
</dbReference>
<dbReference type="GO" id="GO:0003677">
    <property type="term" value="F:DNA binding"/>
    <property type="evidence" value="ECO:0007669"/>
    <property type="project" value="UniProtKB-KW"/>
</dbReference>
<dbReference type="Gene3D" id="3.30.54.10">
    <property type="match status" value="1"/>
</dbReference>
<dbReference type="InterPro" id="IPR008865">
    <property type="entry name" value="DNA_replication_term_site-bd"/>
</dbReference>
<evidence type="ECO:0000256" key="3">
    <source>
        <dbReference type="ARBA" id="ARBA00023125"/>
    </source>
</evidence>
<keyword evidence="2" id="KW-0235">DNA replication</keyword>
<dbReference type="GO" id="GO:0006274">
    <property type="term" value="P:DNA replication termination"/>
    <property type="evidence" value="ECO:0007669"/>
    <property type="project" value="InterPro"/>
</dbReference>
<reference evidence="4 5" key="1">
    <citation type="submission" date="2017-02" db="EMBL/GenBank/DDBJ databases">
        <title>Pseudoalteromonas ulvae TC14 Genome.</title>
        <authorList>
            <person name="Molmeret M."/>
        </authorList>
    </citation>
    <scope>NUCLEOTIDE SEQUENCE [LARGE SCALE GENOMIC DNA]</scope>
    <source>
        <strain evidence="4">TC14</strain>
    </source>
</reference>
<comment type="caution">
    <text evidence="4">The sequence shown here is derived from an EMBL/GenBank/DDBJ whole genome shotgun (WGS) entry which is preliminary data.</text>
</comment>